<evidence type="ECO:0000256" key="2">
    <source>
        <dbReference type="ARBA" id="ARBA00022737"/>
    </source>
</evidence>
<feature type="signal peptide" evidence="4">
    <location>
        <begin position="1"/>
        <end position="25"/>
    </location>
</feature>
<accession>A0ABQ8HVG0</accession>
<keyword evidence="7" id="KW-1185">Reference proteome</keyword>
<dbReference type="InterPro" id="IPR045344">
    <property type="entry name" value="C-JID"/>
</dbReference>
<evidence type="ECO:0000313" key="7">
    <source>
        <dbReference type="Proteomes" id="UP000827721"/>
    </source>
</evidence>
<evidence type="ECO:0000259" key="5">
    <source>
        <dbReference type="Pfam" id="PF20160"/>
    </source>
</evidence>
<reference evidence="6 7" key="1">
    <citation type="submission" date="2021-02" db="EMBL/GenBank/DDBJ databases">
        <title>Plant Genome Project.</title>
        <authorList>
            <person name="Zhang R.-G."/>
        </authorList>
    </citation>
    <scope>NUCLEOTIDE SEQUENCE [LARGE SCALE GENOMIC DNA]</scope>
    <source>
        <tissue evidence="6">Leaves</tissue>
    </source>
</reference>
<keyword evidence="3" id="KW-0812">Transmembrane</keyword>
<keyword evidence="4" id="KW-0732">Signal</keyword>
<evidence type="ECO:0000256" key="3">
    <source>
        <dbReference type="SAM" id="Phobius"/>
    </source>
</evidence>
<keyword evidence="2" id="KW-0677">Repeat</keyword>
<evidence type="ECO:0000256" key="1">
    <source>
        <dbReference type="ARBA" id="ARBA00022614"/>
    </source>
</evidence>
<feature type="transmembrane region" description="Helical" evidence="3">
    <location>
        <begin position="319"/>
        <end position="340"/>
    </location>
</feature>
<keyword evidence="3" id="KW-0472">Membrane</keyword>
<feature type="domain" description="C-JID" evidence="5">
    <location>
        <begin position="98"/>
        <end position="258"/>
    </location>
</feature>
<protein>
    <recommendedName>
        <fullName evidence="5">C-JID domain-containing protein</fullName>
    </recommendedName>
</protein>
<dbReference type="Pfam" id="PF20160">
    <property type="entry name" value="C-JID"/>
    <property type="match status" value="1"/>
</dbReference>
<sequence>MLRSVTVLPLNLLILEAMNCKQLQALPNTSEFAEFITSERSTWRNSHLTNLDFMFTNSPKLNDKAFSNVFAESLQIIQRMATEGKKYQKEVRVSICYPGSKIPEWFRYQSFGSSVNIQLSPNNCSNSKFLGFALCAVVAFEGYCYTGEFSVGIPYDCFFQTDSGNRVTFKGKLTVRADRNYKDSIFIDSDHVVLGYDDYSRVKIRMDEFTTCKVMFRVPEDSSPRIPLGDFFKRENMFRAPGTSQTCRLKFCGVCPIYAEPERIQTSISDEKCDSTNQDLVPDPKTIPEKKLTLFIDNKIVPFHQTLHDKFDLWFCYCWIFLVCLFCGLCVFGMLLFLVFQLSTRCRTYLSSHVQNMRGK</sequence>
<comment type="caution">
    <text evidence="6">The sequence shown here is derived from an EMBL/GenBank/DDBJ whole genome shotgun (WGS) entry which is preliminary data.</text>
</comment>
<evidence type="ECO:0000313" key="6">
    <source>
        <dbReference type="EMBL" id="KAH7568355.1"/>
    </source>
</evidence>
<name>A0ABQ8HVG0_9ROSI</name>
<dbReference type="EMBL" id="JAFEMO010000007">
    <property type="protein sequence ID" value="KAH7568355.1"/>
    <property type="molecule type" value="Genomic_DNA"/>
</dbReference>
<evidence type="ECO:0000256" key="4">
    <source>
        <dbReference type="SAM" id="SignalP"/>
    </source>
</evidence>
<organism evidence="6 7">
    <name type="scientific">Xanthoceras sorbifolium</name>
    <dbReference type="NCBI Taxonomy" id="99658"/>
    <lineage>
        <taxon>Eukaryota</taxon>
        <taxon>Viridiplantae</taxon>
        <taxon>Streptophyta</taxon>
        <taxon>Embryophyta</taxon>
        <taxon>Tracheophyta</taxon>
        <taxon>Spermatophyta</taxon>
        <taxon>Magnoliopsida</taxon>
        <taxon>eudicotyledons</taxon>
        <taxon>Gunneridae</taxon>
        <taxon>Pentapetalae</taxon>
        <taxon>rosids</taxon>
        <taxon>malvids</taxon>
        <taxon>Sapindales</taxon>
        <taxon>Sapindaceae</taxon>
        <taxon>Xanthoceroideae</taxon>
        <taxon>Xanthoceras</taxon>
    </lineage>
</organism>
<proteinExistence type="predicted"/>
<feature type="chain" id="PRO_5045238914" description="C-JID domain-containing protein" evidence="4">
    <location>
        <begin position="26"/>
        <end position="360"/>
    </location>
</feature>
<gene>
    <name evidence="6" type="ORF">JRO89_XS07G0280700</name>
</gene>
<keyword evidence="1" id="KW-0433">Leucine-rich repeat</keyword>
<dbReference type="Proteomes" id="UP000827721">
    <property type="component" value="Unassembled WGS sequence"/>
</dbReference>
<keyword evidence="3" id="KW-1133">Transmembrane helix</keyword>